<gene>
    <name evidence="4" type="ORF">BFS30_09855</name>
</gene>
<dbReference type="AlphaFoldDB" id="A0A1D7QFM2"/>
<sequence>MKRAQENGSTNSHTIVAMIEYIHTHIQQPEFLKLSTLSIYFNFSTNHLSNLFKRQINVPVKQYIDDYKFKVIQNQLNSGSIAKKEIP</sequence>
<accession>A0A1D7QFM2</accession>
<evidence type="ECO:0000259" key="3">
    <source>
        <dbReference type="PROSITE" id="PS01124"/>
    </source>
</evidence>
<evidence type="ECO:0000256" key="2">
    <source>
        <dbReference type="ARBA" id="ARBA00023163"/>
    </source>
</evidence>
<dbReference type="Gene3D" id="1.10.10.60">
    <property type="entry name" value="Homeodomain-like"/>
    <property type="match status" value="1"/>
</dbReference>
<dbReference type="GO" id="GO:0003700">
    <property type="term" value="F:DNA-binding transcription factor activity"/>
    <property type="evidence" value="ECO:0007669"/>
    <property type="project" value="InterPro"/>
</dbReference>
<dbReference type="RefSeq" id="WP_069379137.1">
    <property type="nucleotide sequence ID" value="NZ_CP017141.1"/>
</dbReference>
<name>A0A1D7QFM2_9SPHI</name>
<keyword evidence="5" id="KW-1185">Reference proteome</keyword>
<evidence type="ECO:0000313" key="5">
    <source>
        <dbReference type="Proteomes" id="UP000094313"/>
    </source>
</evidence>
<dbReference type="PROSITE" id="PS01124">
    <property type="entry name" value="HTH_ARAC_FAMILY_2"/>
    <property type="match status" value="1"/>
</dbReference>
<dbReference type="EMBL" id="CP017141">
    <property type="protein sequence ID" value="AOM77447.1"/>
    <property type="molecule type" value="Genomic_DNA"/>
</dbReference>
<dbReference type="KEGG" id="psty:BFS30_09855"/>
<protein>
    <recommendedName>
        <fullName evidence="3">HTH araC/xylS-type domain-containing protein</fullName>
    </recommendedName>
</protein>
<reference evidence="4 5" key="1">
    <citation type="submission" date="2016-08" db="EMBL/GenBank/DDBJ databases">
        <authorList>
            <person name="Seilhamer J.J."/>
        </authorList>
    </citation>
    <scope>NUCLEOTIDE SEQUENCE [LARGE SCALE GENOMIC DNA]</scope>
    <source>
        <strain evidence="4 5">DX4</strain>
    </source>
</reference>
<keyword evidence="1" id="KW-0805">Transcription regulation</keyword>
<evidence type="ECO:0000313" key="4">
    <source>
        <dbReference type="EMBL" id="AOM77447.1"/>
    </source>
</evidence>
<organism evidence="4 5">
    <name type="scientific">Pedobacter steynii</name>
    <dbReference type="NCBI Taxonomy" id="430522"/>
    <lineage>
        <taxon>Bacteria</taxon>
        <taxon>Pseudomonadati</taxon>
        <taxon>Bacteroidota</taxon>
        <taxon>Sphingobacteriia</taxon>
        <taxon>Sphingobacteriales</taxon>
        <taxon>Sphingobacteriaceae</taxon>
        <taxon>Pedobacter</taxon>
    </lineage>
</organism>
<dbReference type="InterPro" id="IPR018060">
    <property type="entry name" value="HTH_AraC"/>
</dbReference>
<dbReference type="InterPro" id="IPR009057">
    <property type="entry name" value="Homeodomain-like_sf"/>
</dbReference>
<dbReference type="GO" id="GO:0043565">
    <property type="term" value="F:sequence-specific DNA binding"/>
    <property type="evidence" value="ECO:0007669"/>
    <property type="project" value="InterPro"/>
</dbReference>
<dbReference type="SUPFAM" id="SSF46689">
    <property type="entry name" value="Homeodomain-like"/>
    <property type="match status" value="1"/>
</dbReference>
<feature type="domain" description="HTH araC/xylS-type" evidence="3">
    <location>
        <begin position="16"/>
        <end position="87"/>
    </location>
</feature>
<proteinExistence type="predicted"/>
<dbReference type="Proteomes" id="UP000094313">
    <property type="component" value="Chromosome"/>
</dbReference>
<keyword evidence="2" id="KW-0804">Transcription</keyword>
<evidence type="ECO:0000256" key="1">
    <source>
        <dbReference type="ARBA" id="ARBA00023015"/>
    </source>
</evidence>